<dbReference type="InterPro" id="IPR050226">
    <property type="entry name" value="NagZ_Beta-hexosaminidase"/>
</dbReference>
<evidence type="ECO:0000259" key="6">
    <source>
        <dbReference type="Pfam" id="PF00933"/>
    </source>
</evidence>
<accession>A0A2C9D6Z5</accession>
<evidence type="ECO:0000256" key="3">
    <source>
        <dbReference type="ARBA" id="ARBA00012663"/>
    </source>
</evidence>
<dbReference type="AlphaFoldDB" id="A0A2C9D6Z5"/>
<dbReference type="OrthoDB" id="9786661at2"/>
<dbReference type="InterPro" id="IPR017853">
    <property type="entry name" value="GH"/>
</dbReference>
<comment type="catalytic activity">
    <reaction evidence="1">
        <text>Hydrolysis of terminal non-reducing N-acetyl-D-hexosamine residues in N-acetyl-beta-D-hexosaminides.</text>
        <dbReference type="EC" id="3.2.1.52"/>
    </reaction>
</comment>
<evidence type="ECO:0000256" key="2">
    <source>
        <dbReference type="ARBA" id="ARBA00005336"/>
    </source>
</evidence>
<gene>
    <name evidence="7" type="primary">nagZ</name>
    <name evidence="7" type="ORF">HDIA_2408</name>
</gene>
<comment type="similarity">
    <text evidence="2">Belongs to the glycosyl hydrolase 3 family.</text>
</comment>
<protein>
    <recommendedName>
        <fullName evidence="3">beta-N-acetylhexosaminidase</fullName>
        <ecNumber evidence="3">3.2.1.52</ecNumber>
    </recommendedName>
</protein>
<dbReference type="InterPro" id="IPR036962">
    <property type="entry name" value="Glyco_hydro_3_N_sf"/>
</dbReference>
<evidence type="ECO:0000256" key="4">
    <source>
        <dbReference type="ARBA" id="ARBA00022801"/>
    </source>
</evidence>
<dbReference type="EMBL" id="LT960614">
    <property type="protein sequence ID" value="SON55949.1"/>
    <property type="molecule type" value="Genomic_DNA"/>
</dbReference>
<feature type="domain" description="Glycoside hydrolase family 3 N-terminal" evidence="6">
    <location>
        <begin position="18"/>
        <end position="297"/>
    </location>
</feature>
<dbReference type="Gene3D" id="3.20.20.300">
    <property type="entry name" value="Glycoside hydrolase, family 3, N-terminal domain"/>
    <property type="match status" value="1"/>
</dbReference>
<dbReference type="EC" id="3.2.1.52" evidence="3"/>
<evidence type="ECO:0000256" key="1">
    <source>
        <dbReference type="ARBA" id="ARBA00001231"/>
    </source>
</evidence>
<dbReference type="KEGG" id="hdi:HDIA_2408"/>
<dbReference type="InterPro" id="IPR019800">
    <property type="entry name" value="Glyco_hydro_3_AS"/>
</dbReference>
<dbReference type="InterPro" id="IPR001764">
    <property type="entry name" value="Glyco_hydro_3_N"/>
</dbReference>
<dbReference type="GO" id="GO:0005975">
    <property type="term" value="P:carbohydrate metabolic process"/>
    <property type="evidence" value="ECO:0007669"/>
    <property type="project" value="InterPro"/>
</dbReference>
<evidence type="ECO:0000313" key="8">
    <source>
        <dbReference type="Proteomes" id="UP000223606"/>
    </source>
</evidence>
<dbReference type="SUPFAM" id="SSF51445">
    <property type="entry name" value="(Trans)glycosidases"/>
    <property type="match status" value="1"/>
</dbReference>
<dbReference type="PANTHER" id="PTHR30480:SF13">
    <property type="entry name" value="BETA-HEXOSAMINIDASE"/>
    <property type="match status" value="1"/>
</dbReference>
<organism evidence="7 8">
    <name type="scientific">Hartmannibacter diazotrophicus</name>
    <dbReference type="NCBI Taxonomy" id="1482074"/>
    <lineage>
        <taxon>Bacteria</taxon>
        <taxon>Pseudomonadati</taxon>
        <taxon>Pseudomonadota</taxon>
        <taxon>Alphaproteobacteria</taxon>
        <taxon>Hyphomicrobiales</taxon>
        <taxon>Pleomorphomonadaceae</taxon>
        <taxon>Hartmannibacter</taxon>
    </lineage>
</organism>
<dbReference type="Pfam" id="PF00933">
    <property type="entry name" value="Glyco_hydro_3"/>
    <property type="match status" value="1"/>
</dbReference>
<keyword evidence="8" id="KW-1185">Reference proteome</keyword>
<dbReference type="PANTHER" id="PTHR30480">
    <property type="entry name" value="BETA-HEXOSAMINIDASE-RELATED"/>
    <property type="match status" value="1"/>
</dbReference>
<sequence>MTIKAARFVTGASGLELTADERRFIAESRPFGLIVFRRNVESRDQLRALCDEFRSLVGWHAPVLVDQEGGRVQRLGPPTWAKMPSASRLADAATSCGDDLLRIAGRLLAADLLDAGINVDCAPCLDLAIPGQSNVIGDRSYGADPDRVASLAGSLAQGLLDGGVLPVIKHIPGHGRALVDSHEKLPVVDTDLATLRSSDFRPFKALAHLPAGMTAHVVYTAIDPDRPATTSETMIRDIIRGEIGFDGLLFSDDVSMGALDGSLGDRSRRTLDAGCDLVLHCNGDLAEMQAVAEAAPMLSGPSLKRAEAALAHLTPADAADLPDLRARLAEVMSAAEGQAGV</sequence>
<evidence type="ECO:0000256" key="5">
    <source>
        <dbReference type="ARBA" id="ARBA00023295"/>
    </source>
</evidence>
<proteinExistence type="inferred from homology"/>
<name>A0A2C9D6Z5_9HYPH</name>
<reference evidence="8" key="1">
    <citation type="submission" date="2017-09" db="EMBL/GenBank/DDBJ databases">
        <title>Genome sequence of Nannocystis excedens DSM 71.</title>
        <authorList>
            <person name="Blom J."/>
        </authorList>
    </citation>
    <scope>NUCLEOTIDE SEQUENCE [LARGE SCALE GENOMIC DNA]</scope>
    <source>
        <strain evidence="8">type strain: E19</strain>
    </source>
</reference>
<dbReference type="PROSITE" id="PS00775">
    <property type="entry name" value="GLYCOSYL_HYDROL_F3"/>
    <property type="match status" value="1"/>
</dbReference>
<dbReference type="NCBIfam" id="NF003740">
    <property type="entry name" value="PRK05337.1"/>
    <property type="match status" value="1"/>
</dbReference>
<dbReference type="GO" id="GO:0004563">
    <property type="term" value="F:beta-N-acetylhexosaminidase activity"/>
    <property type="evidence" value="ECO:0007669"/>
    <property type="project" value="UniProtKB-EC"/>
</dbReference>
<dbReference type="RefSeq" id="WP_099556390.1">
    <property type="nucleotide sequence ID" value="NZ_LT960614.1"/>
</dbReference>
<keyword evidence="4 7" id="KW-0378">Hydrolase</keyword>
<keyword evidence="5 7" id="KW-0326">Glycosidase</keyword>
<dbReference type="Proteomes" id="UP000223606">
    <property type="component" value="Chromosome 1"/>
</dbReference>
<evidence type="ECO:0000313" key="7">
    <source>
        <dbReference type="EMBL" id="SON55949.1"/>
    </source>
</evidence>
<dbReference type="GO" id="GO:0009254">
    <property type="term" value="P:peptidoglycan turnover"/>
    <property type="evidence" value="ECO:0007669"/>
    <property type="project" value="TreeGrafter"/>
</dbReference>